<feature type="transmembrane region" description="Helical" evidence="1">
    <location>
        <begin position="20"/>
        <end position="41"/>
    </location>
</feature>
<proteinExistence type="predicted"/>
<protein>
    <submittedName>
        <fullName evidence="2">Uncharacterized protein</fullName>
    </submittedName>
</protein>
<dbReference type="Proteomes" id="UP000193560">
    <property type="component" value="Unassembled WGS sequence"/>
</dbReference>
<keyword evidence="3" id="KW-1185">Reference proteome</keyword>
<name>A0A1X2IBP3_9FUNG</name>
<dbReference type="AlphaFoldDB" id="A0A1X2IBP3"/>
<keyword evidence="1" id="KW-0812">Transmembrane</keyword>
<evidence type="ECO:0000313" key="3">
    <source>
        <dbReference type="Proteomes" id="UP000193560"/>
    </source>
</evidence>
<accession>A0A1X2IBP3</accession>
<keyword evidence="1" id="KW-0472">Membrane</keyword>
<gene>
    <name evidence="2" type="ORF">BCR42DRAFT_393909</name>
</gene>
<evidence type="ECO:0000256" key="1">
    <source>
        <dbReference type="SAM" id="Phobius"/>
    </source>
</evidence>
<organism evidence="2 3">
    <name type="scientific">Absidia repens</name>
    <dbReference type="NCBI Taxonomy" id="90262"/>
    <lineage>
        <taxon>Eukaryota</taxon>
        <taxon>Fungi</taxon>
        <taxon>Fungi incertae sedis</taxon>
        <taxon>Mucoromycota</taxon>
        <taxon>Mucoromycotina</taxon>
        <taxon>Mucoromycetes</taxon>
        <taxon>Mucorales</taxon>
        <taxon>Cunninghamellaceae</taxon>
        <taxon>Absidia</taxon>
    </lineage>
</organism>
<dbReference type="EMBL" id="MCGE01000016">
    <property type="protein sequence ID" value="ORZ13491.1"/>
    <property type="molecule type" value="Genomic_DNA"/>
</dbReference>
<keyword evidence="1" id="KW-1133">Transmembrane helix</keyword>
<evidence type="ECO:0000313" key="2">
    <source>
        <dbReference type="EMBL" id="ORZ13491.1"/>
    </source>
</evidence>
<comment type="caution">
    <text evidence="2">The sequence shown here is derived from an EMBL/GenBank/DDBJ whole genome shotgun (WGS) entry which is preliminary data.</text>
</comment>
<reference evidence="2 3" key="1">
    <citation type="submission" date="2016-07" db="EMBL/GenBank/DDBJ databases">
        <title>Pervasive Adenine N6-methylation of Active Genes in Fungi.</title>
        <authorList>
            <consortium name="DOE Joint Genome Institute"/>
            <person name="Mondo S.J."/>
            <person name="Dannebaum R.O."/>
            <person name="Kuo R.C."/>
            <person name="Labutti K."/>
            <person name="Haridas S."/>
            <person name="Kuo A."/>
            <person name="Salamov A."/>
            <person name="Ahrendt S.R."/>
            <person name="Lipzen A."/>
            <person name="Sullivan W."/>
            <person name="Andreopoulos W.B."/>
            <person name="Clum A."/>
            <person name="Lindquist E."/>
            <person name="Daum C."/>
            <person name="Ramamoorthy G.K."/>
            <person name="Gryganskyi A."/>
            <person name="Culley D."/>
            <person name="Magnuson J.K."/>
            <person name="James T.Y."/>
            <person name="O'Malley M.A."/>
            <person name="Stajich J.E."/>
            <person name="Spatafora J.W."/>
            <person name="Visel A."/>
            <person name="Grigoriev I.V."/>
        </authorList>
    </citation>
    <scope>NUCLEOTIDE SEQUENCE [LARGE SCALE GENOMIC DNA]</scope>
    <source>
        <strain evidence="2 3">NRRL 1336</strain>
    </source>
</reference>
<sequence length="191" mass="21978">MPSIKFDRPDRYAEYVCSKNWGSVFFMLTQRTISVVILLLLHPWTIFAKKGKPPVEEYGNDARASVILMNRSLMPLCKILIGNLPLPGIPTFSMKQILHLKSVDGQTGDEIQDHSLFGIKIMWKDYLDYPRLPWAIIIIKIATPSKSKLFISLYFYNAHSSSYGYFLYTPSCTTPLYVIQQSFQHILTLYS</sequence>